<gene>
    <name evidence="1" type="ORF">JK636_14665</name>
</gene>
<dbReference type="RefSeq" id="WP_202749751.1">
    <property type="nucleotide sequence ID" value="NZ_JAESWC010000009.1"/>
</dbReference>
<evidence type="ECO:0000313" key="1">
    <source>
        <dbReference type="EMBL" id="MBL4936994.1"/>
    </source>
</evidence>
<comment type="caution">
    <text evidence="1">The sequence shown here is derived from an EMBL/GenBank/DDBJ whole genome shotgun (WGS) entry which is preliminary data.</text>
</comment>
<dbReference type="InterPro" id="IPR046142">
    <property type="entry name" value="DUF6144"/>
</dbReference>
<reference evidence="1 2" key="1">
    <citation type="submission" date="2021-01" db="EMBL/GenBank/DDBJ databases">
        <title>Genome public.</title>
        <authorList>
            <person name="Liu C."/>
            <person name="Sun Q."/>
        </authorList>
    </citation>
    <scope>NUCLEOTIDE SEQUENCE [LARGE SCALE GENOMIC DNA]</scope>
    <source>
        <strain evidence="1 2">YIM B02515</strain>
    </source>
</reference>
<name>A0ABS1TF78_9CLOT</name>
<dbReference type="EMBL" id="JAESWC010000009">
    <property type="protein sequence ID" value="MBL4936994.1"/>
    <property type="molecule type" value="Genomic_DNA"/>
</dbReference>
<accession>A0ABS1TF78</accession>
<evidence type="ECO:0000313" key="2">
    <source>
        <dbReference type="Proteomes" id="UP000632377"/>
    </source>
</evidence>
<sequence length="181" mass="20842">MAIFKFYQIYRSINEELGEDKAIELFPEYATLPDKMPAHEQAQLGKIIMDRMDELLDKDTISKIRQKHCCNPSKEQIREIEELKEKSKNLDEFCVEYSKYLSPGYVKKEGGVLTVSFGWNKCVCGMFRKLEIYEPISKTWCECCNGHVIKTFSLICNKSVKSEIVEAVACGGKDCIFKVNI</sequence>
<dbReference type="Pfam" id="PF19641">
    <property type="entry name" value="DUF6144"/>
    <property type="match status" value="1"/>
</dbReference>
<proteinExistence type="predicted"/>
<organism evidence="1 2">
    <name type="scientific">Clostridium rhizosphaerae</name>
    <dbReference type="NCBI Taxonomy" id="2803861"/>
    <lineage>
        <taxon>Bacteria</taxon>
        <taxon>Bacillati</taxon>
        <taxon>Bacillota</taxon>
        <taxon>Clostridia</taxon>
        <taxon>Eubacteriales</taxon>
        <taxon>Clostridiaceae</taxon>
        <taxon>Clostridium</taxon>
    </lineage>
</organism>
<dbReference type="Proteomes" id="UP000632377">
    <property type="component" value="Unassembled WGS sequence"/>
</dbReference>
<protein>
    <submittedName>
        <fullName evidence="1">Uncharacterized protein</fullName>
    </submittedName>
</protein>
<keyword evidence="2" id="KW-1185">Reference proteome</keyword>